<evidence type="ECO:0000256" key="3">
    <source>
        <dbReference type="RuleBase" id="RU003707"/>
    </source>
</evidence>
<dbReference type="InterPro" id="IPR029045">
    <property type="entry name" value="ClpP/crotonase-like_dom_sf"/>
</dbReference>
<evidence type="ECO:0000256" key="2">
    <source>
        <dbReference type="ARBA" id="ARBA00023239"/>
    </source>
</evidence>
<keyword evidence="5" id="KW-1185">Reference proteome</keyword>
<dbReference type="EMBL" id="CP120733">
    <property type="protein sequence ID" value="WFD11468.1"/>
    <property type="molecule type" value="Genomic_DNA"/>
</dbReference>
<dbReference type="PROSITE" id="PS00166">
    <property type="entry name" value="ENOYL_COA_HYDRATASE"/>
    <property type="match status" value="1"/>
</dbReference>
<evidence type="ECO:0000313" key="5">
    <source>
        <dbReference type="Proteomes" id="UP001222800"/>
    </source>
</evidence>
<gene>
    <name evidence="4" type="ORF">P4S50_05170</name>
</gene>
<dbReference type="Pfam" id="PF00378">
    <property type="entry name" value="ECH_1"/>
    <property type="match status" value="1"/>
</dbReference>
<dbReference type="SUPFAM" id="SSF52096">
    <property type="entry name" value="ClpP/crotonase"/>
    <property type="match status" value="1"/>
</dbReference>
<evidence type="ECO:0000256" key="1">
    <source>
        <dbReference type="ARBA" id="ARBA00005254"/>
    </source>
</evidence>
<dbReference type="PANTHER" id="PTHR11941">
    <property type="entry name" value="ENOYL-COA HYDRATASE-RELATED"/>
    <property type="match status" value="1"/>
</dbReference>
<evidence type="ECO:0000313" key="4">
    <source>
        <dbReference type="EMBL" id="WFD11468.1"/>
    </source>
</evidence>
<keyword evidence="2" id="KW-0456">Lyase</keyword>
<dbReference type="RefSeq" id="WP_277733542.1">
    <property type="nucleotide sequence ID" value="NZ_CP120733.1"/>
</dbReference>
<dbReference type="Gene3D" id="3.90.226.10">
    <property type="entry name" value="2-enoyl-CoA Hydratase, Chain A, domain 1"/>
    <property type="match status" value="1"/>
</dbReference>
<accession>A0ABY8EET9</accession>
<comment type="similarity">
    <text evidence="1 3">Belongs to the enoyl-CoA hydratase/isomerase family.</text>
</comment>
<dbReference type="CDD" id="cd06558">
    <property type="entry name" value="crotonase-like"/>
    <property type="match status" value="1"/>
</dbReference>
<dbReference type="Proteomes" id="UP001222800">
    <property type="component" value="Chromosome"/>
</dbReference>
<dbReference type="Gene3D" id="1.10.12.10">
    <property type="entry name" value="Lyase 2-enoyl-coa Hydratase, Chain A, domain 2"/>
    <property type="match status" value="1"/>
</dbReference>
<sequence>MENLLYEKVNENIGILKINRAKYMNSLNKETLNELDIFLDEIEKDKNLHVLIISGEGEKAFVAGADIKQMKAMNCVEAMRFSKLGNKVFKKIENLQKVVIGAINGYCLGGGLELALACDIRIGNEKSKFAQPEVGLGIIPGFGATQRLSNVVGISKAKEMIYTGDMIGSKEALRIGILNKIEEDPIKESIEMANKIIKKAPIAVKQAKKAINFAYNKNLCTDYEVECFSTCFSTTDQKEGMSAFDEKRKANFLNK</sequence>
<proteinExistence type="inferred from homology"/>
<dbReference type="InterPro" id="IPR014748">
    <property type="entry name" value="Enoyl-CoA_hydra_C"/>
</dbReference>
<dbReference type="PANTHER" id="PTHR11941:SF54">
    <property type="entry name" value="ENOYL-COA HYDRATASE, MITOCHONDRIAL"/>
    <property type="match status" value="1"/>
</dbReference>
<dbReference type="InterPro" id="IPR001753">
    <property type="entry name" value="Enoyl-CoA_hydra/iso"/>
</dbReference>
<dbReference type="InterPro" id="IPR018376">
    <property type="entry name" value="Enoyl-CoA_hyd/isom_CS"/>
</dbReference>
<organism evidence="4 5">
    <name type="scientific">Tepidibacter hydrothermalis</name>
    <dbReference type="NCBI Taxonomy" id="3036126"/>
    <lineage>
        <taxon>Bacteria</taxon>
        <taxon>Bacillati</taxon>
        <taxon>Bacillota</taxon>
        <taxon>Clostridia</taxon>
        <taxon>Peptostreptococcales</taxon>
        <taxon>Peptostreptococcaceae</taxon>
        <taxon>Tepidibacter</taxon>
    </lineage>
</organism>
<protein>
    <submittedName>
        <fullName evidence="4">Enoyl-CoA hydratase-related protein</fullName>
    </submittedName>
</protein>
<reference evidence="4 5" key="1">
    <citation type="submission" date="2023-03" db="EMBL/GenBank/DDBJ databases">
        <title>Complete genome sequence of Tepidibacter sp. SWIR-1, isolated from a deep-sea hydrothermal vent.</title>
        <authorList>
            <person name="Li X."/>
        </authorList>
    </citation>
    <scope>NUCLEOTIDE SEQUENCE [LARGE SCALE GENOMIC DNA]</scope>
    <source>
        <strain evidence="4 5">SWIR-1</strain>
    </source>
</reference>
<name>A0ABY8EET9_9FIRM</name>